<dbReference type="InterPro" id="IPR029058">
    <property type="entry name" value="AB_hydrolase_fold"/>
</dbReference>
<dbReference type="InterPro" id="IPR017497">
    <property type="entry name" value="BchO"/>
</dbReference>
<evidence type="ECO:0000259" key="1">
    <source>
        <dbReference type="Pfam" id="PF12697"/>
    </source>
</evidence>
<dbReference type="Gene3D" id="3.40.50.1820">
    <property type="entry name" value="alpha/beta hydrolase"/>
    <property type="match status" value="1"/>
</dbReference>
<dbReference type="InterPro" id="IPR000073">
    <property type="entry name" value="AB_hydrolase_1"/>
</dbReference>
<dbReference type="InterPro" id="IPR000639">
    <property type="entry name" value="Epox_hydrolase-like"/>
</dbReference>
<sequence>MVLSRPHHWHVQTLGDGPVLLFLHGAGGSTHSWRDVLPRVPGFTCIAVDLPGHGYTRLGSRQRSSLECMAQDIRALAEQEGWQIVGIVGHSAGGAIALRLSQMLPDHPPVLAINPALQPFEGLAGVVFPVAARAIASLPFAVDLIHKTLVAPSRTRQLLAGTGSKIDETGAALYARLMSRRAHIEGALLMMAQWTLTGLTADLPKLDTRALFLAARQDKTVPPETASTAARRMAHAEVEWLDGLGHLAHEEEPDRIAARIARFFASGS</sequence>
<dbReference type="InterPro" id="IPR050266">
    <property type="entry name" value="AB_hydrolase_sf"/>
</dbReference>
<dbReference type="GO" id="GO:0016020">
    <property type="term" value="C:membrane"/>
    <property type="evidence" value="ECO:0007669"/>
    <property type="project" value="TreeGrafter"/>
</dbReference>
<dbReference type="PANTHER" id="PTHR43798">
    <property type="entry name" value="MONOACYLGLYCEROL LIPASE"/>
    <property type="match status" value="1"/>
</dbReference>
<dbReference type="SUPFAM" id="SSF53474">
    <property type="entry name" value="alpha/beta-Hydrolases"/>
    <property type="match status" value="1"/>
</dbReference>
<feature type="domain" description="AB hydrolase-1" evidence="1">
    <location>
        <begin position="20"/>
        <end position="258"/>
    </location>
</feature>
<dbReference type="PRINTS" id="PR00111">
    <property type="entry name" value="ABHYDROLASE"/>
</dbReference>
<gene>
    <name evidence="2" type="ORF">SAMN05421759_101114</name>
</gene>
<name>A0A1N7JNG9_9RHOB</name>
<reference evidence="3" key="1">
    <citation type="submission" date="2017-01" db="EMBL/GenBank/DDBJ databases">
        <authorList>
            <person name="Varghese N."/>
            <person name="Submissions S."/>
        </authorList>
    </citation>
    <scope>NUCLEOTIDE SEQUENCE [LARGE SCALE GENOMIC DNA]</scope>
    <source>
        <strain evidence="3">DSM 29430</strain>
    </source>
</reference>
<dbReference type="AlphaFoldDB" id="A0A1N7JNG9"/>
<keyword evidence="3" id="KW-1185">Reference proteome</keyword>
<dbReference type="GO" id="GO:0003824">
    <property type="term" value="F:catalytic activity"/>
    <property type="evidence" value="ECO:0007669"/>
    <property type="project" value="InterPro"/>
</dbReference>
<dbReference type="NCBIfam" id="TIGR03056">
    <property type="entry name" value="bchO_mg_che_rel"/>
    <property type="match status" value="1"/>
</dbReference>
<dbReference type="STRING" id="633194.SAMN05421759_101114"/>
<organism evidence="2 3">
    <name type="scientific">Roseivivax lentus</name>
    <dbReference type="NCBI Taxonomy" id="633194"/>
    <lineage>
        <taxon>Bacteria</taxon>
        <taxon>Pseudomonadati</taxon>
        <taxon>Pseudomonadota</taxon>
        <taxon>Alphaproteobacteria</taxon>
        <taxon>Rhodobacterales</taxon>
        <taxon>Roseobacteraceae</taxon>
        <taxon>Roseivivax</taxon>
    </lineage>
</organism>
<evidence type="ECO:0000313" key="3">
    <source>
        <dbReference type="Proteomes" id="UP000186684"/>
    </source>
</evidence>
<accession>A0A1N7JNG9</accession>
<dbReference type="EMBL" id="FTOQ01000001">
    <property type="protein sequence ID" value="SIS50913.1"/>
    <property type="molecule type" value="Genomic_DNA"/>
</dbReference>
<protein>
    <submittedName>
        <fullName evidence="2">Magnesium chelatase accessory protein</fullName>
    </submittedName>
</protein>
<proteinExistence type="predicted"/>
<dbReference type="Proteomes" id="UP000186684">
    <property type="component" value="Unassembled WGS sequence"/>
</dbReference>
<dbReference type="Pfam" id="PF12697">
    <property type="entry name" value="Abhydrolase_6"/>
    <property type="match status" value="1"/>
</dbReference>
<dbReference type="PANTHER" id="PTHR43798:SF33">
    <property type="entry name" value="HYDROLASE, PUTATIVE (AFU_ORTHOLOGUE AFUA_2G14860)-RELATED"/>
    <property type="match status" value="1"/>
</dbReference>
<evidence type="ECO:0000313" key="2">
    <source>
        <dbReference type="EMBL" id="SIS50913.1"/>
    </source>
</evidence>
<dbReference type="PRINTS" id="PR00412">
    <property type="entry name" value="EPOXHYDRLASE"/>
</dbReference>